<dbReference type="GO" id="GO:0005737">
    <property type="term" value="C:cytoplasm"/>
    <property type="evidence" value="ECO:0007669"/>
    <property type="project" value="TreeGrafter"/>
</dbReference>
<evidence type="ECO:0000256" key="11">
    <source>
        <dbReference type="ARBA" id="ARBA00041373"/>
    </source>
</evidence>
<evidence type="ECO:0000313" key="14">
    <source>
        <dbReference type="EMBL" id="AHM56152.1"/>
    </source>
</evidence>
<dbReference type="NCBIfam" id="NF006960">
    <property type="entry name" value="PRK09437.1"/>
    <property type="match status" value="1"/>
</dbReference>
<evidence type="ECO:0000256" key="2">
    <source>
        <dbReference type="ARBA" id="ARBA00011245"/>
    </source>
</evidence>
<dbReference type="CDD" id="cd03017">
    <property type="entry name" value="PRX_BCP"/>
    <property type="match status" value="1"/>
</dbReference>
<comment type="catalytic activity">
    <reaction evidence="12">
        <text>a hydroperoxide + [thioredoxin]-dithiol = an alcohol + [thioredoxin]-disulfide + H2O</text>
        <dbReference type="Rhea" id="RHEA:62620"/>
        <dbReference type="Rhea" id="RHEA-COMP:10698"/>
        <dbReference type="Rhea" id="RHEA-COMP:10700"/>
        <dbReference type="ChEBI" id="CHEBI:15377"/>
        <dbReference type="ChEBI" id="CHEBI:29950"/>
        <dbReference type="ChEBI" id="CHEBI:30879"/>
        <dbReference type="ChEBI" id="CHEBI:35924"/>
        <dbReference type="ChEBI" id="CHEBI:50058"/>
        <dbReference type="EC" id="1.11.1.24"/>
    </reaction>
</comment>
<keyword evidence="6 14" id="KW-0560">Oxidoreductase</keyword>
<dbReference type="InterPro" id="IPR050924">
    <property type="entry name" value="Peroxiredoxin_BCP/PrxQ"/>
</dbReference>
<evidence type="ECO:0000256" key="9">
    <source>
        <dbReference type="ARBA" id="ARBA00032824"/>
    </source>
</evidence>
<dbReference type="PATRIC" id="fig|1286171.3.peg.800"/>
<dbReference type="InterPro" id="IPR000866">
    <property type="entry name" value="AhpC/TSA"/>
</dbReference>
<comment type="function">
    <text evidence="1">Thiol-specific peroxidase that catalyzes the reduction of hydrogen peroxide and organic hydroperoxides to water and alcohols, respectively. Plays a role in cell protection against oxidative stress by detoxifying peroxides and as sensor of hydrogen peroxide-mediated signaling events.</text>
</comment>
<keyword evidence="4 14" id="KW-0575">Peroxidase</keyword>
<evidence type="ECO:0000256" key="1">
    <source>
        <dbReference type="ARBA" id="ARBA00003330"/>
    </source>
</evidence>
<keyword evidence="7" id="KW-1015">Disulfide bond</keyword>
<dbReference type="FunFam" id="3.40.30.10:FF:000007">
    <property type="entry name" value="Thioredoxin-dependent thiol peroxidase"/>
    <property type="match status" value="1"/>
</dbReference>
<dbReference type="InterPro" id="IPR036249">
    <property type="entry name" value="Thioredoxin-like_sf"/>
</dbReference>
<dbReference type="InterPro" id="IPR013766">
    <property type="entry name" value="Thioredoxin_domain"/>
</dbReference>
<dbReference type="GO" id="GO:0008379">
    <property type="term" value="F:thioredoxin peroxidase activity"/>
    <property type="evidence" value="ECO:0007669"/>
    <property type="project" value="TreeGrafter"/>
</dbReference>
<protein>
    <recommendedName>
        <fullName evidence="3">thioredoxin-dependent peroxiredoxin</fullName>
        <ecNumber evidence="3">1.11.1.24</ecNumber>
    </recommendedName>
    <alternativeName>
        <fullName evidence="11">Bacterioferritin comigratory protein</fullName>
    </alternativeName>
    <alternativeName>
        <fullName evidence="9">Thioredoxin peroxidase</fullName>
    </alternativeName>
</protein>
<organism evidence="14 15">
    <name type="scientific">Peptoclostridium acidaminophilum DSM 3953</name>
    <dbReference type="NCBI Taxonomy" id="1286171"/>
    <lineage>
        <taxon>Bacteria</taxon>
        <taxon>Bacillati</taxon>
        <taxon>Bacillota</taxon>
        <taxon>Clostridia</taxon>
        <taxon>Peptostreptococcales</taxon>
        <taxon>Peptoclostridiaceae</taxon>
        <taxon>Peptoclostridium</taxon>
    </lineage>
</organism>
<evidence type="ECO:0000256" key="4">
    <source>
        <dbReference type="ARBA" id="ARBA00022559"/>
    </source>
</evidence>
<dbReference type="RefSeq" id="WP_025435174.1">
    <property type="nucleotide sequence ID" value="NZ_CP007452.1"/>
</dbReference>
<evidence type="ECO:0000313" key="15">
    <source>
        <dbReference type="Proteomes" id="UP000019591"/>
    </source>
</evidence>
<dbReference type="STRING" id="1286171.EAL2_c08520"/>
<dbReference type="PANTHER" id="PTHR42801:SF4">
    <property type="entry name" value="AHPC_TSA FAMILY PROTEIN"/>
    <property type="match status" value="1"/>
</dbReference>
<dbReference type="HOGENOM" id="CLU_042529_14_1_9"/>
<dbReference type="AlphaFoldDB" id="W8TIZ7"/>
<evidence type="ECO:0000259" key="13">
    <source>
        <dbReference type="PROSITE" id="PS51352"/>
    </source>
</evidence>
<keyword evidence="15" id="KW-1185">Reference proteome</keyword>
<comment type="subunit">
    <text evidence="2">Monomer.</text>
</comment>
<dbReference type="PANTHER" id="PTHR42801">
    <property type="entry name" value="THIOREDOXIN-DEPENDENT PEROXIDE REDUCTASE"/>
    <property type="match status" value="1"/>
</dbReference>
<proteinExistence type="inferred from homology"/>
<evidence type="ECO:0000256" key="12">
    <source>
        <dbReference type="ARBA" id="ARBA00049091"/>
    </source>
</evidence>
<keyword evidence="5" id="KW-0049">Antioxidant</keyword>
<evidence type="ECO:0000256" key="3">
    <source>
        <dbReference type="ARBA" id="ARBA00013017"/>
    </source>
</evidence>
<evidence type="ECO:0000256" key="7">
    <source>
        <dbReference type="ARBA" id="ARBA00023157"/>
    </source>
</evidence>
<comment type="similarity">
    <text evidence="10">Belongs to the peroxiredoxin family. BCP/PrxQ subfamily.</text>
</comment>
<dbReference type="PROSITE" id="PS51352">
    <property type="entry name" value="THIOREDOXIN_2"/>
    <property type="match status" value="1"/>
</dbReference>
<dbReference type="SUPFAM" id="SSF52833">
    <property type="entry name" value="Thioredoxin-like"/>
    <property type="match status" value="1"/>
</dbReference>
<accession>W8TIZ7</accession>
<dbReference type="OrthoDB" id="9812811at2"/>
<evidence type="ECO:0000256" key="10">
    <source>
        <dbReference type="ARBA" id="ARBA00038489"/>
    </source>
</evidence>
<evidence type="ECO:0000256" key="5">
    <source>
        <dbReference type="ARBA" id="ARBA00022862"/>
    </source>
</evidence>
<sequence>MKKTSFEIKKAPAFELPDSAGEKIKLEDFIGKYVVLYFYPKDNTPGCTVEAIGFRDLKDEFEKLGAVVIGVSKDSAKSHEKFIQKNELNFILLSDEEGEVLKLYDVLKPKKMFGKEYLGIERSTFVIDKNGDIVKEYRKVKVPGHAEVVLEYVGEISKG</sequence>
<dbReference type="GO" id="GO:0034599">
    <property type="term" value="P:cellular response to oxidative stress"/>
    <property type="evidence" value="ECO:0007669"/>
    <property type="project" value="TreeGrafter"/>
</dbReference>
<dbReference type="GO" id="GO:0045454">
    <property type="term" value="P:cell redox homeostasis"/>
    <property type="evidence" value="ECO:0007669"/>
    <property type="project" value="TreeGrafter"/>
</dbReference>
<dbReference type="Gene3D" id="3.40.30.10">
    <property type="entry name" value="Glutaredoxin"/>
    <property type="match status" value="1"/>
</dbReference>
<feature type="domain" description="Thioredoxin" evidence="13">
    <location>
        <begin position="5"/>
        <end position="158"/>
    </location>
</feature>
<name>W8TIZ7_PEPAC</name>
<dbReference type="KEGG" id="eac:EAL2_c08520"/>
<dbReference type="Pfam" id="PF00578">
    <property type="entry name" value="AhpC-TSA"/>
    <property type="match status" value="1"/>
</dbReference>
<evidence type="ECO:0000256" key="6">
    <source>
        <dbReference type="ARBA" id="ARBA00023002"/>
    </source>
</evidence>
<evidence type="ECO:0000256" key="8">
    <source>
        <dbReference type="ARBA" id="ARBA00023284"/>
    </source>
</evidence>
<keyword evidence="8" id="KW-0676">Redox-active center</keyword>
<dbReference type="EC" id="1.11.1.24" evidence="3"/>
<dbReference type="Proteomes" id="UP000019591">
    <property type="component" value="Chromosome"/>
</dbReference>
<dbReference type="eggNOG" id="COG1225">
    <property type="taxonomic scope" value="Bacteria"/>
</dbReference>
<dbReference type="EMBL" id="CP007452">
    <property type="protein sequence ID" value="AHM56152.1"/>
    <property type="molecule type" value="Genomic_DNA"/>
</dbReference>
<gene>
    <name evidence="14" type="primary">ygaF</name>
    <name evidence="14" type="ORF">EAL2_c08520</name>
</gene>
<reference evidence="14 15" key="1">
    <citation type="journal article" date="2014" name="Genome Announc.">
        <title>Complete Genome Sequence of Amino Acid-Utilizing Eubacterium acidaminophilum al-2 (DSM 3953).</title>
        <authorList>
            <person name="Poehlein A."/>
            <person name="Andreesen J.R."/>
            <person name="Daniel R."/>
        </authorList>
    </citation>
    <scope>NUCLEOTIDE SEQUENCE [LARGE SCALE GENOMIC DNA]</scope>
    <source>
        <strain evidence="14 15">DSM 3953</strain>
    </source>
</reference>